<proteinExistence type="predicted"/>
<protein>
    <recommendedName>
        <fullName evidence="2">Histidine-containing phosphotransfer protein</fullName>
    </recommendedName>
</protein>
<dbReference type="InterPro" id="IPR036641">
    <property type="entry name" value="HPT_dom_sf"/>
</dbReference>
<dbReference type="GO" id="GO:0009736">
    <property type="term" value="P:cytokinin-activated signaling pathway"/>
    <property type="evidence" value="ECO:0007669"/>
    <property type="project" value="UniProtKB-KW"/>
</dbReference>
<dbReference type="GO" id="GO:0005634">
    <property type="term" value="C:nucleus"/>
    <property type="evidence" value="ECO:0007669"/>
    <property type="project" value="UniProtKB-SubCell"/>
</dbReference>
<comment type="function">
    <text evidence="2">Functions as a two-component phosphorelay mediators between cytokinin sensor histidine kinases and response regulators (B-type ARRs). Plays an important role in propagating cytokinin signal transduction.</text>
</comment>
<dbReference type="OrthoDB" id="591185at2759"/>
<evidence type="ECO:0000256" key="2">
    <source>
        <dbReference type="RuleBase" id="RU369004"/>
    </source>
</evidence>
<dbReference type="GO" id="GO:0043424">
    <property type="term" value="F:protein histidine kinase binding"/>
    <property type="evidence" value="ECO:0007669"/>
    <property type="project" value="UniProtKB-UniRule"/>
</dbReference>
<gene>
    <name evidence="3" type="ORF">FRX31_007561</name>
</gene>
<name>A0A7J6X233_THATH</name>
<dbReference type="GO" id="GO:0009927">
    <property type="term" value="F:histidine phosphotransfer kinase activity"/>
    <property type="evidence" value="ECO:0007669"/>
    <property type="project" value="UniProtKB-UniRule"/>
</dbReference>
<keyword evidence="1 2" id="KW-0902">Two-component regulatory system</keyword>
<dbReference type="GO" id="GO:0000160">
    <property type="term" value="P:phosphorelay signal transduction system"/>
    <property type="evidence" value="ECO:0007669"/>
    <property type="project" value="UniProtKB-UniRule"/>
</dbReference>
<dbReference type="Proteomes" id="UP000554482">
    <property type="component" value="Unassembled WGS sequence"/>
</dbReference>
<reference evidence="3 4" key="1">
    <citation type="submission" date="2020-06" db="EMBL/GenBank/DDBJ databases">
        <title>Transcriptomic and genomic resources for Thalictrum thalictroides and T. hernandezii: Facilitating candidate gene discovery in an emerging model plant lineage.</title>
        <authorList>
            <person name="Arias T."/>
            <person name="Riano-Pachon D.M."/>
            <person name="Di Stilio V.S."/>
        </authorList>
    </citation>
    <scope>NUCLEOTIDE SEQUENCE [LARGE SCALE GENOMIC DNA]</scope>
    <source>
        <strain evidence="4">cv. WT478/WT964</strain>
        <tissue evidence="3">Leaves</tissue>
    </source>
</reference>
<evidence type="ECO:0000313" key="4">
    <source>
        <dbReference type="Proteomes" id="UP000554482"/>
    </source>
</evidence>
<dbReference type="PANTHER" id="PTHR28242:SF30">
    <property type="entry name" value="HISTIDINE-CONTAINING PHOSPHOTRANSFER PROTEIN 2"/>
    <property type="match status" value="1"/>
</dbReference>
<dbReference type="AlphaFoldDB" id="A0A7J6X233"/>
<sequence length="163" mass="18446">MFKLIQQFSDEVKSLQQLLLKGILDRHFDTLQVFQEDYNQPGFMEDVITLFSMTVAETLPKVTMFVSAGMEDQTNMKVAVHRIKGCSGGVGACKVVAAADELLEAMETRDHNRAMHALYAMTNEFYIVRDKLQNLVELDARVYASKQKVLQMMEKSKGTSSKN</sequence>
<dbReference type="PANTHER" id="PTHR28242">
    <property type="entry name" value="PHOSPHORELAY INTERMEDIATE PROTEIN YPD1"/>
    <property type="match status" value="1"/>
</dbReference>
<organism evidence="3 4">
    <name type="scientific">Thalictrum thalictroides</name>
    <name type="common">Rue-anemone</name>
    <name type="synonym">Anemone thalictroides</name>
    <dbReference type="NCBI Taxonomy" id="46969"/>
    <lineage>
        <taxon>Eukaryota</taxon>
        <taxon>Viridiplantae</taxon>
        <taxon>Streptophyta</taxon>
        <taxon>Embryophyta</taxon>
        <taxon>Tracheophyta</taxon>
        <taxon>Spermatophyta</taxon>
        <taxon>Magnoliopsida</taxon>
        <taxon>Ranunculales</taxon>
        <taxon>Ranunculaceae</taxon>
        <taxon>Thalictroideae</taxon>
        <taxon>Thalictrum</taxon>
    </lineage>
</organism>
<comment type="caution">
    <text evidence="3">The sequence shown here is derived from an EMBL/GenBank/DDBJ whole genome shotgun (WGS) entry which is preliminary data.</text>
</comment>
<dbReference type="GO" id="GO:0005829">
    <property type="term" value="C:cytosol"/>
    <property type="evidence" value="ECO:0007669"/>
    <property type="project" value="UniProtKB-SubCell"/>
</dbReference>
<comment type="domain">
    <text evidence="2">Histidine-containing phosphotransfer domain (HPt) contains an active histidine that mediates the phosphotransfer.</text>
</comment>
<accession>A0A7J6X233</accession>
<keyword evidence="2" id="KW-0932">Cytokinin signaling pathway</keyword>
<keyword evidence="4" id="KW-1185">Reference proteome</keyword>
<dbReference type="SUPFAM" id="SSF47226">
    <property type="entry name" value="Histidine-containing phosphotransfer domain, HPT domain"/>
    <property type="match status" value="1"/>
</dbReference>
<evidence type="ECO:0000256" key="1">
    <source>
        <dbReference type="ARBA" id="ARBA00023012"/>
    </source>
</evidence>
<dbReference type="Gene3D" id="1.20.120.160">
    <property type="entry name" value="HPT domain"/>
    <property type="match status" value="1"/>
</dbReference>
<comment type="subcellular location">
    <subcellularLocation>
        <location evidence="2">Cytoplasm</location>
        <location evidence="2">Cytosol</location>
    </subcellularLocation>
    <subcellularLocation>
        <location evidence="2">Nucleus</location>
    </subcellularLocation>
</comment>
<dbReference type="EMBL" id="JABWDY010007538">
    <property type="protein sequence ID" value="KAF5202848.1"/>
    <property type="molecule type" value="Genomic_DNA"/>
</dbReference>
<dbReference type="InterPro" id="IPR045871">
    <property type="entry name" value="AHP1-5/YPD1"/>
</dbReference>
<evidence type="ECO:0000313" key="3">
    <source>
        <dbReference type="EMBL" id="KAF5202848.1"/>
    </source>
</evidence>